<feature type="region of interest" description="Disordered" evidence="1">
    <location>
        <begin position="1"/>
        <end position="24"/>
    </location>
</feature>
<evidence type="ECO:0008006" key="4">
    <source>
        <dbReference type="Google" id="ProtNLM"/>
    </source>
</evidence>
<dbReference type="EMBL" id="MPUH01000062">
    <property type="protein sequence ID" value="OMJ92388.1"/>
    <property type="molecule type" value="Genomic_DNA"/>
</dbReference>
<dbReference type="SUPFAM" id="SSF49562">
    <property type="entry name" value="C2 domain (Calcium/lipid-binding domain, CaLB)"/>
    <property type="match status" value="1"/>
</dbReference>
<comment type="caution">
    <text evidence="2">The sequence shown here is derived from an EMBL/GenBank/DDBJ whole genome shotgun (WGS) entry which is preliminary data.</text>
</comment>
<gene>
    <name evidence="2" type="ORF">SteCoe_4830</name>
</gene>
<organism evidence="2 3">
    <name type="scientific">Stentor coeruleus</name>
    <dbReference type="NCBI Taxonomy" id="5963"/>
    <lineage>
        <taxon>Eukaryota</taxon>
        <taxon>Sar</taxon>
        <taxon>Alveolata</taxon>
        <taxon>Ciliophora</taxon>
        <taxon>Postciliodesmatophora</taxon>
        <taxon>Heterotrichea</taxon>
        <taxon>Heterotrichida</taxon>
        <taxon>Stentoridae</taxon>
        <taxon>Stentor</taxon>
    </lineage>
</organism>
<reference evidence="2 3" key="1">
    <citation type="submission" date="2016-11" db="EMBL/GenBank/DDBJ databases">
        <title>The macronuclear genome of Stentor coeruleus: a giant cell with tiny introns.</title>
        <authorList>
            <person name="Slabodnick M."/>
            <person name="Ruby J.G."/>
            <person name="Reiff S.B."/>
            <person name="Swart E.C."/>
            <person name="Gosai S."/>
            <person name="Prabakaran S."/>
            <person name="Witkowska E."/>
            <person name="Larue G.E."/>
            <person name="Fisher S."/>
            <person name="Freeman R.M."/>
            <person name="Gunawardena J."/>
            <person name="Chu W."/>
            <person name="Stover N.A."/>
            <person name="Gregory B.D."/>
            <person name="Nowacki M."/>
            <person name="Derisi J."/>
            <person name="Roy S.W."/>
            <person name="Marshall W.F."/>
            <person name="Sood P."/>
        </authorList>
    </citation>
    <scope>NUCLEOTIDE SEQUENCE [LARGE SCALE GENOMIC DNA]</scope>
    <source>
        <strain evidence="2">WM001</strain>
    </source>
</reference>
<evidence type="ECO:0000313" key="2">
    <source>
        <dbReference type="EMBL" id="OMJ92388.1"/>
    </source>
</evidence>
<dbReference type="InterPro" id="IPR035892">
    <property type="entry name" value="C2_domain_sf"/>
</dbReference>
<dbReference type="OrthoDB" id="320623at2759"/>
<dbReference type="Proteomes" id="UP000187209">
    <property type="component" value="Unassembled WGS sequence"/>
</dbReference>
<proteinExistence type="predicted"/>
<sequence>MGDCYSRPSHSEMDKHKRKQNNENNNYFISSAVSFNKKQLKNMPKQDLEKLVESLEKEQSQFLEKIENSTAGMPTIPEVSIEVQKGLDLYMSGCFNSYKPFIKVTLEPNGPSFSTFSAGRYLPEWYKVVQIKQSLQNFNIIRVSVMLEKDPESSIFFGKKDFEITDLEDQTVRDKWYAIESISVEPEQQPRIKIRIQLVHDEKALYTVLIKDSNEKIDLIQSEIKQAP</sequence>
<name>A0A1R2CTR4_9CILI</name>
<evidence type="ECO:0000256" key="1">
    <source>
        <dbReference type="SAM" id="MobiDB-lite"/>
    </source>
</evidence>
<protein>
    <recommendedName>
        <fullName evidence="4">C2 domain-containing protein</fullName>
    </recommendedName>
</protein>
<evidence type="ECO:0000313" key="3">
    <source>
        <dbReference type="Proteomes" id="UP000187209"/>
    </source>
</evidence>
<dbReference type="AlphaFoldDB" id="A0A1R2CTR4"/>
<accession>A0A1R2CTR4</accession>
<keyword evidence="3" id="KW-1185">Reference proteome</keyword>